<feature type="transmembrane region" description="Helical" evidence="2">
    <location>
        <begin position="191"/>
        <end position="211"/>
    </location>
</feature>
<feature type="transmembrane region" description="Helical" evidence="2">
    <location>
        <begin position="34"/>
        <end position="51"/>
    </location>
</feature>
<keyword evidence="2" id="KW-1133">Transmembrane helix</keyword>
<evidence type="ECO:0000313" key="4">
    <source>
        <dbReference type="Proteomes" id="UP000076532"/>
    </source>
</evidence>
<evidence type="ECO:0000313" key="3">
    <source>
        <dbReference type="EMBL" id="KZP25073.1"/>
    </source>
</evidence>
<evidence type="ECO:0000256" key="2">
    <source>
        <dbReference type="SAM" id="Phobius"/>
    </source>
</evidence>
<organism evidence="3 4">
    <name type="scientific">Athelia psychrophila</name>
    <dbReference type="NCBI Taxonomy" id="1759441"/>
    <lineage>
        <taxon>Eukaryota</taxon>
        <taxon>Fungi</taxon>
        <taxon>Dikarya</taxon>
        <taxon>Basidiomycota</taxon>
        <taxon>Agaricomycotina</taxon>
        <taxon>Agaricomycetes</taxon>
        <taxon>Agaricomycetidae</taxon>
        <taxon>Atheliales</taxon>
        <taxon>Atheliaceae</taxon>
        <taxon>Athelia</taxon>
    </lineage>
</organism>
<feature type="transmembrane region" description="Helical" evidence="2">
    <location>
        <begin position="97"/>
        <end position="123"/>
    </location>
</feature>
<keyword evidence="2" id="KW-0472">Membrane</keyword>
<accession>A0A166NJG2</accession>
<dbReference type="OrthoDB" id="3227921at2759"/>
<sequence length="564" mass="61179">MAKNLLPIRILFHSAFALVYLPAIALAYLDDVGLGLISLSALVCLGGFTALKVNQTAFLCIDIFFAVSLPMCLFVFISDTIFAVEDFSSDPDTGTFLPINLVATAIIVGLTVFYVLYIIIAAVTDKISGNAFLPVDPDYPPPPSSGTQRKVFLIGRRRTLTERAAVSNHCTSYIFQSSVFRKHPFEPTGWAIFRGIIAVYCFAGLLVFAAYTGYSGGETYANAGVTIQETILPKAQEALSNLLASGPYLSVAILYPISQSIPSDISVSGYAIGSRVVPVTSTFGPSDTANSQYWIADEYRWIDSTSFNVSWSGDVTLYTWATVANGDGPTNSSQAIYSPGFLLEPFQEYDIALTIISYKMNDFSWIFLEPYVRSAVASGSNKTVANFSYSSWMQIQIRQRDLITPSAPALFAQALSAIGGIYASVDVLFALIFGRTVLAILFGSKIISPFGVLGIVTRDRLRHLINEQYPRLQEDIERGGMAAYVSEVAIDPGLVPNSTSAHIRARAASTQAQASHAGDDAEGAGLIPLRSMEPSNTSGKSSHSQLQLPYAIEDYEPARKHDYE</sequence>
<feature type="compositionally biased region" description="Low complexity" evidence="1">
    <location>
        <begin position="506"/>
        <end position="516"/>
    </location>
</feature>
<reference evidence="3 4" key="1">
    <citation type="journal article" date="2016" name="Mol. Biol. Evol.">
        <title>Comparative Genomics of Early-Diverging Mushroom-Forming Fungi Provides Insights into the Origins of Lignocellulose Decay Capabilities.</title>
        <authorList>
            <person name="Nagy L.G."/>
            <person name="Riley R."/>
            <person name="Tritt A."/>
            <person name="Adam C."/>
            <person name="Daum C."/>
            <person name="Floudas D."/>
            <person name="Sun H."/>
            <person name="Yadav J.S."/>
            <person name="Pangilinan J."/>
            <person name="Larsson K.H."/>
            <person name="Matsuura K."/>
            <person name="Barry K."/>
            <person name="Labutti K."/>
            <person name="Kuo R."/>
            <person name="Ohm R.A."/>
            <person name="Bhattacharya S.S."/>
            <person name="Shirouzu T."/>
            <person name="Yoshinaga Y."/>
            <person name="Martin F.M."/>
            <person name="Grigoriev I.V."/>
            <person name="Hibbett D.S."/>
        </authorList>
    </citation>
    <scope>NUCLEOTIDE SEQUENCE [LARGE SCALE GENOMIC DNA]</scope>
    <source>
        <strain evidence="3 4">CBS 109695</strain>
    </source>
</reference>
<gene>
    <name evidence="3" type="ORF">FIBSPDRAFT_929611</name>
</gene>
<feature type="transmembrane region" description="Helical" evidence="2">
    <location>
        <begin position="58"/>
        <end position="77"/>
    </location>
</feature>
<dbReference type="EMBL" id="KV417523">
    <property type="protein sequence ID" value="KZP25073.1"/>
    <property type="molecule type" value="Genomic_DNA"/>
</dbReference>
<protein>
    <submittedName>
        <fullName evidence="3">Uncharacterized protein</fullName>
    </submittedName>
</protein>
<feature type="compositionally biased region" description="Polar residues" evidence="1">
    <location>
        <begin position="533"/>
        <end position="547"/>
    </location>
</feature>
<name>A0A166NJG2_9AGAM</name>
<keyword evidence="2" id="KW-0812">Transmembrane</keyword>
<dbReference type="Proteomes" id="UP000076532">
    <property type="component" value="Unassembled WGS sequence"/>
</dbReference>
<proteinExistence type="predicted"/>
<dbReference type="AlphaFoldDB" id="A0A166NJG2"/>
<evidence type="ECO:0000256" key="1">
    <source>
        <dbReference type="SAM" id="MobiDB-lite"/>
    </source>
</evidence>
<keyword evidence="4" id="KW-1185">Reference proteome</keyword>
<feature type="transmembrane region" description="Helical" evidence="2">
    <location>
        <begin position="7"/>
        <end position="28"/>
    </location>
</feature>
<feature type="region of interest" description="Disordered" evidence="1">
    <location>
        <begin position="505"/>
        <end position="564"/>
    </location>
</feature>